<protein>
    <recommendedName>
        <fullName evidence="9">YitT family protein</fullName>
    </recommendedName>
</protein>
<dbReference type="RefSeq" id="WP_202625783.1">
    <property type="nucleotide sequence ID" value="NZ_MAEI02000001.1"/>
</dbReference>
<dbReference type="InterPro" id="IPR003740">
    <property type="entry name" value="YitT"/>
</dbReference>
<dbReference type="InterPro" id="IPR051461">
    <property type="entry name" value="UPF0750_membrane"/>
</dbReference>
<feature type="transmembrane region" description="Helical" evidence="6">
    <location>
        <begin position="76"/>
        <end position="97"/>
    </location>
</feature>
<feature type="transmembrane region" description="Helical" evidence="6">
    <location>
        <begin position="109"/>
        <end position="130"/>
    </location>
</feature>
<evidence type="ECO:0000256" key="3">
    <source>
        <dbReference type="ARBA" id="ARBA00022692"/>
    </source>
</evidence>
<evidence type="ECO:0000256" key="2">
    <source>
        <dbReference type="ARBA" id="ARBA00022475"/>
    </source>
</evidence>
<evidence type="ECO:0000313" key="7">
    <source>
        <dbReference type="EMBL" id="MEO1783163.1"/>
    </source>
</evidence>
<proteinExistence type="predicted"/>
<keyword evidence="8" id="KW-1185">Reference proteome</keyword>
<reference evidence="8" key="1">
    <citation type="submission" date="2016-06" db="EMBL/GenBank/DDBJ databases">
        <title>Four novel species of enterococci isolated from chicken manure.</title>
        <authorList>
            <person name="Van Tyne D."/>
        </authorList>
    </citation>
    <scope>NUCLEOTIDE SEQUENCE [LARGE SCALE GENOMIC DNA]</scope>
    <source>
        <strain evidence="8">JM9A</strain>
    </source>
</reference>
<organism evidence="7 8">
    <name type="scientific">Enterococcus diestrammenae</name>
    <dbReference type="NCBI Taxonomy" id="1155073"/>
    <lineage>
        <taxon>Bacteria</taxon>
        <taxon>Bacillati</taxon>
        <taxon>Bacillota</taxon>
        <taxon>Bacilli</taxon>
        <taxon>Lactobacillales</taxon>
        <taxon>Enterococcaceae</taxon>
        <taxon>Enterococcus</taxon>
    </lineage>
</organism>
<gene>
    <name evidence="7" type="ORF">BAU18_002782</name>
</gene>
<evidence type="ECO:0008006" key="9">
    <source>
        <dbReference type="Google" id="ProtNLM"/>
    </source>
</evidence>
<dbReference type="Proteomes" id="UP001429357">
    <property type="component" value="Unassembled WGS sequence"/>
</dbReference>
<dbReference type="PANTHER" id="PTHR33545">
    <property type="entry name" value="UPF0750 MEMBRANE PROTEIN YITT-RELATED"/>
    <property type="match status" value="1"/>
</dbReference>
<feature type="transmembrane region" description="Helical" evidence="6">
    <location>
        <begin position="48"/>
        <end position="69"/>
    </location>
</feature>
<evidence type="ECO:0000256" key="6">
    <source>
        <dbReference type="SAM" id="Phobius"/>
    </source>
</evidence>
<dbReference type="PANTHER" id="PTHR33545:SF10">
    <property type="entry name" value="UPF0750 MEMBRANE PROTEIN YPJC"/>
    <property type="match status" value="1"/>
</dbReference>
<keyword evidence="3 6" id="KW-0812">Transmembrane</keyword>
<keyword evidence="2" id="KW-1003">Cell membrane</keyword>
<accession>A0ABV0F513</accession>
<keyword evidence="4 6" id="KW-1133">Transmembrane helix</keyword>
<evidence type="ECO:0000256" key="5">
    <source>
        <dbReference type="ARBA" id="ARBA00023136"/>
    </source>
</evidence>
<comment type="subcellular location">
    <subcellularLocation>
        <location evidence="1">Cell membrane</location>
        <topology evidence="1">Multi-pass membrane protein</topology>
    </subcellularLocation>
</comment>
<name>A0ABV0F513_9ENTE</name>
<sequence>MLKTIKPRALVMVILGSTILSFGLFNIHSFSGVTEGGGLGLTLLLDHWFHLSPAITGFIFNMLCYAAGWKILGREFIFYSIVASVGFSASYSLFEAIGPFWPHIGDTPLLAAVVGAIFVGVGCGLCVRAGGAPGGDDAMAMSIAKVFKMKIQWAYLASDLVVLVLSLSYIPLSRIGFSLLTVILSGQLIGIVQEFHLPAWMHQEKPAKVE</sequence>
<evidence type="ECO:0000256" key="4">
    <source>
        <dbReference type="ARBA" id="ARBA00022989"/>
    </source>
</evidence>
<feature type="transmembrane region" description="Helical" evidence="6">
    <location>
        <begin position="9"/>
        <end position="28"/>
    </location>
</feature>
<dbReference type="EMBL" id="MAEI02000001">
    <property type="protein sequence ID" value="MEO1783163.1"/>
    <property type="molecule type" value="Genomic_DNA"/>
</dbReference>
<evidence type="ECO:0000256" key="1">
    <source>
        <dbReference type="ARBA" id="ARBA00004651"/>
    </source>
</evidence>
<feature type="transmembrane region" description="Helical" evidence="6">
    <location>
        <begin position="151"/>
        <end position="169"/>
    </location>
</feature>
<evidence type="ECO:0000313" key="8">
    <source>
        <dbReference type="Proteomes" id="UP001429357"/>
    </source>
</evidence>
<reference evidence="7 8" key="2">
    <citation type="submission" date="2024-02" db="EMBL/GenBank/DDBJ databases">
        <title>The Genome Sequence of Enterococcus diestrammenae JM9A.</title>
        <authorList>
            <person name="Earl A."/>
            <person name="Manson A."/>
            <person name="Gilmore M."/>
            <person name="Sanders J."/>
            <person name="Shea T."/>
            <person name="Howe W."/>
            <person name="Livny J."/>
            <person name="Cuomo C."/>
            <person name="Neafsey D."/>
            <person name="Birren B."/>
        </authorList>
    </citation>
    <scope>NUCLEOTIDE SEQUENCE [LARGE SCALE GENOMIC DNA]</scope>
    <source>
        <strain evidence="7 8">JM9A</strain>
    </source>
</reference>
<keyword evidence="5 6" id="KW-0472">Membrane</keyword>
<comment type="caution">
    <text evidence="7">The sequence shown here is derived from an EMBL/GenBank/DDBJ whole genome shotgun (WGS) entry which is preliminary data.</text>
</comment>
<dbReference type="Pfam" id="PF02588">
    <property type="entry name" value="YitT_membrane"/>
    <property type="match status" value="1"/>
</dbReference>